<evidence type="ECO:0000256" key="1">
    <source>
        <dbReference type="SAM" id="MobiDB-lite"/>
    </source>
</evidence>
<dbReference type="AlphaFoldDB" id="A0A7H0SQ84"/>
<dbReference type="EMBL" id="CP046884">
    <property type="protein sequence ID" value="QNQ90709.1"/>
    <property type="molecule type" value="Genomic_DNA"/>
</dbReference>
<dbReference type="Proteomes" id="UP000516320">
    <property type="component" value="Chromosome"/>
</dbReference>
<dbReference type="Gene3D" id="1.20.5.320">
    <property type="entry name" value="6-Phosphogluconate Dehydrogenase, domain 3"/>
    <property type="match status" value="1"/>
</dbReference>
<dbReference type="PANTHER" id="PTHR24023">
    <property type="entry name" value="COLLAGEN ALPHA"/>
    <property type="match status" value="1"/>
</dbReference>
<dbReference type="RefSeq" id="WP_187974023.1">
    <property type="nucleotide sequence ID" value="NZ_CP046884.1"/>
</dbReference>
<name>A0A7H0SQ84_9CORY</name>
<evidence type="ECO:0000313" key="3">
    <source>
        <dbReference type="Proteomes" id="UP000516320"/>
    </source>
</evidence>
<organism evidence="2 3">
    <name type="scientific">Corynebacterium poyangense</name>
    <dbReference type="NCBI Taxonomy" id="2684405"/>
    <lineage>
        <taxon>Bacteria</taxon>
        <taxon>Bacillati</taxon>
        <taxon>Actinomycetota</taxon>
        <taxon>Actinomycetes</taxon>
        <taxon>Mycobacteriales</taxon>
        <taxon>Corynebacteriaceae</taxon>
        <taxon>Corynebacterium</taxon>
    </lineage>
</organism>
<proteinExistence type="predicted"/>
<dbReference type="InterPro" id="IPR008160">
    <property type="entry name" value="Collagen"/>
</dbReference>
<reference evidence="2 3" key="1">
    <citation type="submission" date="2019-12" db="EMBL/GenBank/DDBJ databases">
        <title>Corynebacterium sp. nov., isolated from feces of the Anser Albifrons in China.</title>
        <authorList>
            <person name="Liu Q."/>
        </authorList>
    </citation>
    <scope>NUCLEOTIDE SEQUENCE [LARGE SCALE GENOMIC DNA]</scope>
    <source>
        <strain evidence="2 3">4H37-19</strain>
    </source>
</reference>
<dbReference type="GO" id="GO:0031012">
    <property type="term" value="C:extracellular matrix"/>
    <property type="evidence" value="ECO:0007669"/>
    <property type="project" value="TreeGrafter"/>
</dbReference>
<dbReference type="PANTHER" id="PTHR24023:SF1082">
    <property type="entry name" value="COLLAGEN TRIPLE HELIX REPEAT"/>
    <property type="match status" value="1"/>
</dbReference>
<accession>A0A7H0SQ84</accession>
<gene>
    <name evidence="2" type="ORF">GP475_08720</name>
</gene>
<dbReference type="Pfam" id="PF01391">
    <property type="entry name" value="Collagen"/>
    <property type="match status" value="2"/>
</dbReference>
<sequence>MAWVQRGSLKGPKGDTGAQGVQGPPGVQGEQGPRGERGEQGPPGPTGPQGPRGVDGKGIEVAGQVNTYEDLPKGLGEQDAGKGYINNADGDLYVWTGRSFPPKGSGVDFVGPQGPAGPVGPAGDRGPQGSQGPAGARGEVGPQGPAGPRGSAWFSGDGVPGAVETAQAGDWYLDNQTGVFYQLQ</sequence>
<dbReference type="InterPro" id="IPR050149">
    <property type="entry name" value="Collagen_superfamily"/>
</dbReference>
<keyword evidence="2" id="KW-0176">Collagen</keyword>
<protein>
    <submittedName>
        <fullName evidence="2">Collagen-like protein</fullName>
    </submittedName>
</protein>
<dbReference type="GO" id="GO:0005615">
    <property type="term" value="C:extracellular space"/>
    <property type="evidence" value="ECO:0007669"/>
    <property type="project" value="TreeGrafter"/>
</dbReference>
<dbReference type="KEGG" id="cpoy:GP475_08720"/>
<feature type="region of interest" description="Disordered" evidence="1">
    <location>
        <begin position="111"/>
        <end position="161"/>
    </location>
</feature>
<feature type="compositionally biased region" description="Low complexity" evidence="1">
    <location>
        <begin position="19"/>
        <end position="31"/>
    </location>
</feature>
<feature type="region of interest" description="Disordered" evidence="1">
    <location>
        <begin position="1"/>
        <end position="88"/>
    </location>
</feature>
<keyword evidence="3" id="KW-1185">Reference proteome</keyword>
<evidence type="ECO:0000313" key="2">
    <source>
        <dbReference type="EMBL" id="QNQ90709.1"/>
    </source>
</evidence>